<evidence type="ECO:0000313" key="2">
    <source>
        <dbReference type="Proteomes" id="UP001239111"/>
    </source>
</evidence>
<comment type="caution">
    <text evidence="1">The sequence shown here is derived from an EMBL/GenBank/DDBJ whole genome shotgun (WGS) entry which is preliminary data.</text>
</comment>
<gene>
    <name evidence="1" type="ORF">QAD02_002841</name>
</gene>
<name>A0ACC2NKF6_9HYME</name>
<organism evidence="1 2">
    <name type="scientific">Eretmocerus hayati</name>
    <dbReference type="NCBI Taxonomy" id="131215"/>
    <lineage>
        <taxon>Eukaryota</taxon>
        <taxon>Metazoa</taxon>
        <taxon>Ecdysozoa</taxon>
        <taxon>Arthropoda</taxon>
        <taxon>Hexapoda</taxon>
        <taxon>Insecta</taxon>
        <taxon>Pterygota</taxon>
        <taxon>Neoptera</taxon>
        <taxon>Endopterygota</taxon>
        <taxon>Hymenoptera</taxon>
        <taxon>Apocrita</taxon>
        <taxon>Proctotrupomorpha</taxon>
        <taxon>Chalcidoidea</taxon>
        <taxon>Aphelinidae</taxon>
        <taxon>Aphelininae</taxon>
        <taxon>Eretmocerus</taxon>
    </lineage>
</organism>
<sequence length="188" mass="21294">MIILSFCFQISGGIGQVLNLGAGFDTLYWRLKKSGRAPSNFVEIDFPSIAARKCKLIQKYQPLVDTLNPTGGVIRICGTDLHAADYHLVGADLRHVEELERKLVQVVVDTSLPTLLLAECVLVYMDSEASENLLRYFARTFRNSLFISYEQINMKDKFGEVMLDNLRRRGCSLLGVDRCESLDTQRKR</sequence>
<keyword evidence="2" id="KW-1185">Reference proteome</keyword>
<feature type="non-terminal residue" evidence="1">
    <location>
        <position position="188"/>
    </location>
</feature>
<dbReference type="Proteomes" id="UP001239111">
    <property type="component" value="Chromosome 3"/>
</dbReference>
<dbReference type="EMBL" id="CM056743">
    <property type="protein sequence ID" value="KAJ8671582.1"/>
    <property type="molecule type" value="Genomic_DNA"/>
</dbReference>
<protein>
    <submittedName>
        <fullName evidence="1">Uncharacterized protein</fullName>
    </submittedName>
</protein>
<accession>A0ACC2NKF6</accession>
<reference evidence="1" key="1">
    <citation type="submission" date="2023-04" db="EMBL/GenBank/DDBJ databases">
        <title>A chromosome-level genome assembly of the parasitoid wasp Eretmocerus hayati.</title>
        <authorList>
            <person name="Zhong Y."/>
            <person name="Liu S."/>
            <person name="Liu Y."/>
        </authorList>
    </citation>
    <scope>NUCLEOTIDE SEQUENCE</scope>
    <source>
        <strain evidence="1">ZJU_SS_LIU_2023</strain>
    </source>
</reference>
<evidence type="ECO:0000313" key="1">
    <source>
        <dbReference type="EMBL" id="KAJ8671582.1"/>
    </source>
</evidence>
<proteinExistence type="predicted"/>